<dbReference type="SUPFAM" id="SSF52075">
    <property type="entry name" value="Outer arm dynein light chain 1"/>
    <property type="match status" value="1"/>
</dbReference>
<evidence type="ECO:0000313" key="4">
    <source>
        <dbReference type="Proteomes" id="UP000281553"/>
    </source>
</evidence>
<protein>
    <submittedName>
        <fullName evidence="3">Uncharacterized protein</fullName>
    </submittedName>
</protein>
<sequence length="130" mass="14844">MQVSTEQKKAIRVLIDGVEKWYAEWHKWRPRNIGLLCNLTELNFAGAGLKVLPDRGILGALPCLQRLNLQDNLINSLNKALWHCDHLVELRVDRNQLHSVKGELQNIHCLRVLTMAGNNIYNLPVSLMLS</sequence>
<dbReference type="OrthoDB" id="2021138at2759"/>
<dbReference type="GO" id="GO:0005737">
    <property type="term" value="C:cytoplasm"/>
    <property type="evidence" value="ECO:0007669"/>
    <property type="project" value="TreeGrafter"/>
</dbReference>
<keyword evidence="1" id="KW-0433">Leucine-rich repeat</keyword>
<dbReference type="AlphaFoldDB" id="A0A3P7LV67"/>
<name>A0A3P7LV67_DIBLA</name>
<dbReference type="InterPro" id="IPR001611">
    <property type="entry name" value="Leu-rich_rpt"/>
</dbReference>
<dbReference type="PANTHER" id="PTHR48051">
    <property type="match status" value="1"/>
</dbReference>
<dbReference type="EMBL" id="UYRU01060795">
    <property type="protein sequence ID" value="VDN14923.1"/>
    <property type="molecule type" value="Genomic_DNA"/>
</dbReference>
<dbReference type="InterPro" id="IPR032675">
    <property type="entry name" value="LRR_dom_sf"/>
</dbReference>
<organism evidence="3 4">
    <name type="scientific">Dibothriocephalus latus</name>
    <name type="common">Fish tapeworm</name>
    <name type="synonym">Diphyllobothrium latum</name>
    <dbReference type="NCBI Taxonomy" id="60516"/>
    <lineage>
        <taxon>Eukaryota</taxon>
        <taxon>Metazoa</taxon>
        <taxon>Spiralia</taxon>
        <taxon>Lophotrochozoa</taxon>
        <taxon>Platyhelminthes</taxon>
        <taxon>Cestoda</taxon>
        <taxon>Eucestoda</taxon>
        <taxon>Diphyllobothriidea</taxon>
        <taxon>Diphyllobothriidae</taxon>
        <taxon>Dibothriocephalus</taxon>
    </lineage>
</organism>
<gene>
    <name evidence="3" type="ORF">DILT_LOCUS10754</name>
</gene>
<keyword evidence="4" id="KW-1185">Reference proteome</keyword>
<keyword evidence="2" id="KW-0677">Repeat</keyword>
<evidence type="ECO:0000256" key="1">
    <source>
        <dbReference type="ARBA" id="ARBA00022614"/>
    </source>
</evidence>
<evidence type="ECO:0000256" key="2">
    <source>
        <dbReference type="ARBA" id="ARBA00022737"/>
    </source>
</evidence>
<dbReference type="Pfam" id="PF13855">
    <property type="entry name" value="LRR_8"/>
    <property type="match status" value="1"/>
</dbReference>
<dbReference type="PANTHER" id="PTHR48051:SF1">
    <property type="entry name" value="RAS SUPPRESSOR PROTEIN 1"/>
    <property type="match status" value="1"/>
</dbReference>
<proteinExistence type="predicted"/>
<dbReference type="InterPro" id="IPR050216">
    <property type="entry name" value="LRR_domain-containing"/>
</dbReference>
<dbReference type="Gene3D" id="3.80.10.10">
    <property type="entry name" value="Ribonuclease Inhibitor"/>
    <property type="match status" value="1"/>
</dbReference>
<reference evidence="3 4" key="1">
    <citation type="submission" date="2018-11" db="EMBL/GenBank/DDBJ databases">
        <authorList>
            <consortium name="Pathogen Informatics"/>
        </authorList>
    </citation>
    <scope>NUCLEOTIDE SEQUENCE [LARGE SCALE GENOMIC DNA]</scope>
</reference>
<dbReference type="Proteomes" id="UP000281553">
    <property type="component" value="Unassembled WGS sequence"/>
</dbReference>
<evidence type="ECO:0000313" key="3">
    <source>
        <dbReference type="EMBL" id="VDN14923.1"/>
    </source>
</evidence>
<accession>A0A3P7LV67</accession>